<evidence type="ECO:0000259" key="5">
    <source>
        <dbReference type="PROSITE" id="PS50041"/>
    </source>
</evidence>
<dbReference type="GO" id="GO:0030246">
    <property type="term" value="F:carbohydrate binding"/>
    <property type="evidence" value="ECO:0007669"/>
    <property type="project" value="UniProtKB-KW"/>
</dbReference>
<keyword evidence="2" id="KW-1015">Disulfide bond</keyword>
<dbReference type="CDD" id="cd03590">
    <property type="entry name" value="CLECT_DC-SIGN_like"/>
    <property type="match status" value="1"/>
</dbReference>
<keyword evidence="4" id="KW-1133">Transmembrane helix</keyword>
<evidence type="ECO:0000313" key="7">
    <source>
        <dbReference type="Proteomes" id="UP001221898"/>
    </source>
</evidence>
<protein>
    <recommendedName>
        <fullName evidence="5">C-type lectin domain-containing protein</fullName>
    </recommendedName>
</protein>
<feature type="compositionally biased region" description="Polar residues" evidence="3">
    <location>
        <begin position="9"/>
        <end position="33"/>
    </location>
</feature>
<gene>
    <name evidence="6" type="ORF">AAFF_G00195840</name>
</gene>
<dbReference type="InterPro" id="IPR016186">
    <property type="entry name" value="C-type_lectin-like/link_sf"/>
</dbReference>
<evidence type="ECO:0000256" key="3">
    <source>
        <dbReference type="SAM" id="MobiDB-lite"/>
    </source>
</evidence>
<dbReference type="InterPro" id="IPR033989">
    <property type="entry name" value="CD209-like_CTLD"/>
</dbReference>
<evidence type="ECO:0000256" key="4">
    <source>
        <dbReference type="SAM" id="Phobius"/>
    </source>
</evidence>
<dbReference type="SMART" id="SM00034">
    <property type="entry name" value="CLECT"/>
    <property type="match status" value="1"/>
</dbReference>
<dbReference type="InterPro" id="IPR051379">
    <property type="entry name" value="C-type_Lectin_Receptor_IMM"/>
</dbReference>
<dbReference type="PROSITE" id="PS50041">
    <property type="entry name" value="C_TYPE_LECTIN_2"/>
    <property type="match status" value="1"/>
</dbReference>
<dbReference type="EMBL" id="JAINUG010000260">
    <property type="protein sequence ID" value="KAJ8385054.1"/>
    <property type="molecule type" value="Genomic_DNA"/>
</dbReference>
<evidence type="ECO:0000256" key="2">
    <source>
        <dbReference type="ARBA" id="ARBA00023157"/>
    </source>
</evidence>
<keyword evidence="4" id="KW-0812">Transmembrane</keyword>
<dbReference type="InterPro" id="IPR016187">
    <property type="entry name" value="CTDL_fold"/>
</dbReference>
<dbReference type="Gene3D" id="3.10.100.10">
    <property type="entry name" value="Mannose-Binding Protein A, subunit A"/>
    <property type="match status" value="1"/>
</dbReference>
<evidence type="ECO:0000256" key="1">
    <source>
        <dbReference type="ARBA" id="ARBA00022734"/>
    </source>
</evidence>
<dbReference type="PANTHER" id="PTHR46746">
    <property type="entry name" value="KILLER CELL LECTIN-LIKE RECEPTOR SUBFAMILY F MEMBER 2"/>
    <property type="match status" value="1"/>
</dbReference>
<proteinExistence type="predicted"/>
<comment type="caution">
    <text evidence="6">The sequence shown here is derived from an EMBL/GenBank/DDBJ whole genome shotgun (WGS) entry which is preliminary data.</text>
</comment>
<keyword evidence="1" id="KW-0430">Lectin</keyword>
<organism evidence="6 7">
    <name type="scientific">Aldrovandia affinis</name>
    <dbReference type="NCBI Taxonomy" id="143900"/>
    <lineage>
        <taxon>Eukaryota</taxon>
        <taxon>Metazoa</taxon>
        <taxon>Chordata</taxon>
        <taxon>Craniata</taxon>
        <taxon>Vertebrata</taxon>
        <taxon>Euteleostomi</taxon>
        <taxon>Actinopterygii</taxon>
        <taxon>Neopterygii</taxon>
        <taxon>Teleostei</taxon>
        <taxon>Notacanthiformes</taxon>
        <taxon>Halosauridae</taxon>
        <taxon>Aldrovandia</taxon>
    </lineage>
</organism>
<feature type="domain" description="C-type lectin" evidence="5">
    <location>
        <begin position="134"/>
        <end position="254"/>
    </location>
</feature>
<dbReference type="Pfam" id="PF00059">
    <property type="entry name" value="Lectin_C"/>
    <property type="match status" value="1"/>
</dbReference>
<name>A0AAD7RIV9_9TELE</name>
<sequence length="260" mass="30009">MMPVDETTDQPVYSTVGQPTRSPEAQHTGNCGQSSHPNRLAAVCLFSLSLIANLVLCVLYMTGSGGLSQGCAKMVRDLEELRANHSRETEVEREKKKIAFMGMLEKKYSTLDHYCPVISNKRVCKPCPQDWKQFNSKCYYFSSEGKTWMESHSDCIKRGAELVIIESKEEQEFITNHTREGYYWIGLNDQEKEDTWVWADRTPLQNGFWRSGEPDDQYFKDNTTNKDADCAVTVPDENRWDDTFCYFQWNHVCETDAFLL</sequence>
<dbReference type="SUPFAM" id="SSF56436">
    <property type="entry name" value="C-type lectin-like"/>
    <property type="match status" value="1"/>
</dbReference>
<keyword evidence="7" id="KW-1185">Reference proteome</keyword>
<feature type="region of interest" description="Disordered" evidence="3">
    <location>
        <begin position="1"/>
        <end position="33"/>
    </location>
</feature>
<keyword evidence="4" id="KW-0472">Membrane</keyword>
<dbReference type="InterPro" id="IPR001304">
    <property type="entry name" value="C-type_lectin-like"/>
</dbReference>
<dbReference type="AlphaFoldDB" id="A0AAD7RIV9"/>
<accession>A0AAD7RIV9</accession>
<feature type="transmembrane region" description="Helical" evidence="4">
    <location>
        <begin position="40"/>
        <end position="61"/>
    </location>
</feature>
<reference evidence="6" key="1">
    <citation type="journal article" date="2023" name="Science">
        <title>Genome structures resolve the early diversification of teleost fishes.</title>
        <authorList>
            <person name="Parey E."/>
            <person name="Louis A."/>
            <person name="Montfort J."/>
            <person name="Bouchez O."/>
            <person name="Roques C."/>
            <person name="Iampietro C."/>
            <person name="Lluch J."/>
            <person name="Castinel A."/>
            <person name="Donnadieu C."/>
            <person name="Desvignes T."/>
            <person name="Floi Bucao C."/>
            <person name="Jouanno E."/>
            <person name="Wen M."/>
            <person name="Mejri S."/>
            <person name="Dirks R."/>
            <person name="Jansen H."/>
            <person name="Henkel C."/>
            <person name="Chen W.J."/>
            <person name="Zahm M."/>
            <person name="Cabau C."/>
            <person name="Klopp C."/>
            <person name="Thompson A.W."/>
            <person name="Robinson-Rechavi M."/>
            <person name="Braasch I."/>
            <person name="Lecointre G."/>
            <person name="Bobe J."/>
            <person name="Postlethwait J.H."/>
            <person name="Berthelot C."/>
            <person name="Roest Crollius H."/>
            <person name="Guiguen Y."/>
        </authorList>
    </citation>
    <scope>NUCLEOTIDE SEQUENCE</scope>
    <source>
        <strain evidence="6">NC1722</strain>
    </source>
</reference>
<dbReference type="Proteomes" id="UP001221898">
    <property type="component" value="Unassembled WGS sequence"/>
</dbReference>
<dbReference type="PANTHER" id="PTHR46746:SF9">
    <property type="entry name" value="CD209 ANTIGEN-LIKE PROTEIN C-LIKE"/>
    <property type="match status" value="1"/>
</dbReference>
<evidence type="ECO:0000313" key="6">
    <source>
        <dbReference type="EMBL" id="KAJ8385054.1"/>
    </source>
</evidence>